<accession>A0ABU2FJZ6</accession>
<dbReference type="RefSeq" id="WP_310898588.1">
    <property type="nucleotide sequence ID" value="NZ_JAMQOS010000001.1"/>
</dbReference>
<dbReference type="InterPro" id="IPR027417">
    <property type="entry name" value="P-loop_NTPase"/>
</dbReference>
<organism evidence="4 5">
    <name type="scientific">Haloarcula onubensis</name>
    <dbReference type="NCBI Taxonomy" id="2950539"/>
    <lineage>
        <taxon>Archaea</taxon>
        <taxon>Methanobacteriati</taxon>
        <taxon>Methanobacteriota</taxon>
        <taxon>Stenosarchaea group</taxon>
        <taxon>Halobacteria</taxon>
        <taxon>Halobacteriales</taxon>
        <taxon>Haloarculaceae</taxon>
        <taxon>Haloarcula</taxon>
    </lineage>
</organism>
<feature type="coiled-coil region" evidence="3">
    <location>
        <begin position="318"/>
        <end position="474"/>
    </location>
</feature>
<comment type="similarity">
    <text evidence="2">Belongs to the Sph1/Sph2 family.</text>
</comment>
<dbReference type="NCBIfam" id="NF045487">
    <property type="entry name" value="ASRP"/>
    <property type="match status" value="1"/>
</dbReference>
<dbReference type="Proteomes" id="UP001268864">
    <property type="component" value="Unassembled WGS sequence"/>
</dbReference>
<evidence type="ECO:0000256" key="1">
    <source>
        <dbReference type="ARBA" id="ARBA00023054"/>
    </source>
</evidence>
<dbReference type="SUPFAM" id="SSF52540">
    <property type="entry name" value="P-loop containing nucleoside triphosphate hydrolases"/>
    <property type="match status" value="1"/>
</dbReference>
<feature type="coiled-coil region" evidence="3">
    <location>
        <begin position="136"/>
        <end position="279"/>
    </location>
</feature>
<comment type="caution">
    <text evidence="4">The sequence shown here is derived from an EMBL/GenBank/DDBJ whole genome shotgun (WGS) entry which is preliminary data.</text>
</comment>
<dbReference type="Gene3D" id="3.40.50.300">
    <property type="entry name" value="P-loop containing nucleotide triphosphate hydrolases"/>
    <property type="match status" value="2"/>
</dbReference>
<sequence>MWDITVSNIAGIQAADATLADGLNVVQASNFMGKSSFMSALQTVMGTTGLYGDSHPLTEGATEGQVTLETADDDYEVRLRRTESGAIAREGTPVLSDETDRTCARLFAFLGENNPIRARVRNGEDITSLLQAPLDIENIDEQIATLRQQRAATERQLEEAEQAASNIPSVTEAITTLESELEELRERRDDLAERAAAESSADTAASDDIADHRSQLQATERTISRLDKQIERTETQLQSKRDELAALDIPDEPSVTADIEEKEAKIETLDLRIDLLEGLHRANQRVLEEDEVELVSSVERGLVADEIGCWVCGASTASDDIEAKLASMADQLDSLREERTALQDEIATIEARKEEIERKRRRETELEDTIGGLRADLDELRSDHQQALDRKERLTDELDALREAAAEAETEVNEELTDVKAEIRTREDELAEQRSRLDALEDQRDAADDLAERKEELDTEIRELRDRKTEKQWELKDQFDTAMTDAIERFAPGFDGARLNVKTDQRNEIEAFELVIARDGRETEIGNLSEGEQELVGILVALAGHRTFDVGERVPVVLLDGISQLSAENLRLLTEYLADTSPILVTTAYPEAGEFGGHRISPDSWRTISDGEPSTA</sequence>
<dbReference type="EMBL" id="JAMQOS010000001">
    <property type="protein sequence ID" value="MDS0280744.1"/>
    <property type="molecule type" value="Genomic_DNA"/>
</dbReference>
<reference evidence="4 5" key="1">
    <citation type="submission" date="2022-06" db="EMBL/GenBank/DDBJ databases">
        <title>Halomicroarcula sp. a new haloarchaeum isolate from saline soil.</title>
        <authorList>
            <person name="Strakova D."/>
            <person name="Galisteo C."/>
            <person name="Sanchez-Porro C."/>
            <person name="Ventosa A."/>
        </authorList>
    </citation>
    <scope>NUCLEOTIDE SEQUENCE [LARGE SCALE GENOMIC DNA]</scope>
    <source>
        <strain evidence="4 5">S3CR25-11</strain>
    </source>
</reference>
<evidence type="ECO:0000256" key="2">
    <source>
        <dbReference type="ARBA" id="ARBA00049666"/>
    </source>
</evidence>
<dbReference type="PANTHER" id="PTHR32114">
    <property type="entry name" value="ABC TRANSPORTER ABCH.3"/>
    <property type="match status" value="1"/>
</dbReference>
<dbReference type="PANTHER" id="PTHR32114:SF2">
    <property type="entry name" value="ABC TRANSPORTER ABCH.3"/>
    <property type="match status" value="1"/>
</dbReference>
<protein>
    <submittedName>
        <fullName evidence="4">Chromosome segregation protein SMC</fullName>
    </submittedName>
</protein>
<keyword evidence="1 3" id="KW-0175">Coiled coil</keyword>
<keyword evidence="5" id="KW-1185">Reference proteome</keyword>
<name>A0ABU2FJZ6_9EURY</name>
<evidence type="ECO:0000256" key="3">
    <source>
        <dbReference type="SAM" id="Coils"/>
    </source>
</evidence>
<evidence type="ECO:0000313" key="5">
    <source>
        <dbReference type="Proteomes" id="UP001268864"/>
    </source>
</evidence>
<evidence type="ECO:0000313" key="4">
    <source>
        <dbReference type="EMBL" id="MDS0280744.1"/>
    </source>
</evidence>
<gene>
    <name evidence="4" type="ORF">NDI86_01325</name>
</gene>
<proteinExistence type="inferred from homology"/>